<keyword evidence="9" id="KW-1185">Reference proteome</keyword>
<dbReference type="InterPro" id="IPR014876">
    <property type="entry name" value="DEK_C"/>
</dbReference>
<sequence>MEAEVEENLENVAPSTDQSLLKRAEEIKNEKPGENEAVTENQQQQKTKKDEQTSAGGDGGGEKRQVRIRKQVQRFSETMSKRYEDEQASKRAHDPVASQFGRGSGTPLGEIPLIEASLRGCKPVDLKILHYACFGRIGSVADVRSNLRKFSGFSFGRESEEYGKRAQALNRKSVKEVQNALRQLRLEVSGTRVQLVARLLDFLLKPKADAVKYKGKLPLAKRKSGFGRRSLSKKEESDKKGTSKKPKKGVMEGKTEGEELGGLPDDEERGEEEEAEPVAEPVAEEEDDYEEEEEEESGKSDVDYAPGKEVSRKRKSAAVARSNKSPRKTKRRRKQVIESEDDGAEEEEGDDRSLTKEEEEVVDVEAKSASDEMKEPKQEKGAGNAGEVAAGHEGNASPPKIASHPPVFPTDMELKSKVLEILKTANLNEVSMKVVRNSVSDHYKDVDLSSKKQFINSVIEEYLSSSSQNRSRLILIVWRGDVRLATFYGSRPIQAGDFEKLSDRFDVDLGMLERMPVVLRRLQFPATSEAVDTEVCQRQRAEDLREGSPQPRCVPHLSIWRWMPTSGAGTGDSIDVGLLRSTSAFTRCASPRLLQLIQLRYRERSTNPTLPPQSRWLRFDELTLLFNIVINPHAVIASTFPASEGWPFPVQLGACGRMTLEKGTTKSLSQFIFAPVKQRLQILRGLLQLPASLTSNYSLGDVKSADFALYLGDYRWDVFGVDVFTYQVSVIQSRHLIAVDLREIAKSPSPFIIESNASYILQDGCHDCSFASSTPCLSEGHVNQLCASNPSSDHNYWAVLTSSSVLSSASMTPKTELGSPMWKLLWRSLTSN</sequence>
<feature type="compositionally biased region" description="Acidic residues" evidence="5">
    <location>
        <begin position="264"/>
        <end position="296"/>
    </location>
</feature>
<accession>A0ABR4Q0Q8</accession>
<keyword evidence="8" id="KW-0418">Kinase</keyword>
<reference evidence="8 9" key="1">
    <citation type="journal article" date="2022" name="Front. Cell. Infect. Microbiol.">
        <title>The Genomes of Two Strains of Taenia crassiceps the Animal Model for the Study of Human Cysticercosis.</title>
        <authorList>
            <person name="Bobes R.J."/>
            <person name="Estrada K."/>
            <person name="Rios-Valencia D.G."/>
            <person name="Calderon-Gallegos A."/>
            <person name="de la Torre P."/>
            <person name="Carrero J.C."/>
            <person name="Sanchez-Flores A."/>
            <person name="Laclette J.P."/>
        </authorList>
    </citation>
    <scope>NUCLEOTIDE SEQUENCE [LARGE SCALE GENOMIC DNA]</scope>
    <source>
        <strain evidence="8">WFUcys</strain>
    </source>
</reference>
<dbReference type="PANTHER" id="PTHR13468">
    <property type="entry name" value="DEK PROTEIN"/>
    <property type="match status" value="1"/>
</dbReference>
<organism evidence="8 9">
    <name type="scientific">Taenia crassiceps</name>
    <dbReference type="NCBI Taxonomy" id="6207"/>
    <lineage>
        <taxon>Eukaryota</taxon>
        <taxon>Metazoa</taxon>
        <taxon>Spiralia</taxon>
        <taxon>Lophotrochozoa</taxon>
        <taxon>Platyhelminthes</taxon>
        <taxon>Cestoda</taxon>
        <taxon>Eucestoda</taxon>
        <taxon>Cyclophyllidea</taxon>
        <taxon>Taeniidae</taxon>
        <taxon>Taenia</taxon>
    </lineage>
</organism>
<keyword evidence="3" id="KW-0238">DNA-binding</keyword>
<dbReference type="PROSITE" id="PS51998">
    <property type="entry name" value="DEK_C"/>
    <property type="match status" value="1"/>
</dbReference>
<evidence type="ECO:0000313" key="9">
    <source>
        <dbReference type="Proteomes" id="UP001651158"/>
    </source>
</evidence>
<name>A0ABR4Q0Q8_9CEST</name>
<feature type="region of interest" description="Disordered" evidence="5">
    <location>
        <begin position="224"/>
        <end position="407"/>
    </location>
</feature>
<evidence type="ECO:0000313" key="8">
    <source>
        <dbReference type="EMBL" id="KAL5103248.1"/>
    </source>
</evidence>
<gene>
    <name evidence="8" type="ORF">TcWFU_004674</name>
</gene>
<dbReference type="Proteomes" id="UP001651158">
    <property type="component" value="Unassembled WGS sequence"/>
</dbReference>
<dbReference type="GO" id="GO:0016301">
    <property type="term" value="F:kinase activity"/>
    <property type="evidence" value="ECO:0007669"/>
    <property type="project" value="UniProtKB-KW"/>
</dbReference>
<dbReference type="SUPFAM" id="SSF109715">
    <property type="entry name" value="DEK C-terminal domain"/>
    <property type="match status" value="1"/>
</dbReference>
<evidence type="ECO:0000256" key="4">
    <source>
        <dbReference type="ARBA" id="ARBA00023242"/>
    </source>
</evidence>
<keyword evidence="2" id="KW-0156">Chromatin regulator</keyword>
<evidence type="ECO:0000256" key="5">
    <source>
        <dbReference type="SAM" id="MobiDB-lite"/>
    </source>
</evidence>
<feature type="compositionally biased region" description="Basic and acidic residues" evidence="5">
    <location>
        <begin position="79"/>
        <end position="94"/>
    </location>
</feature>
<dbReference type="Gene3D" id="1.10.10.60">
    <property type="entry name" value="Homeodomain-like"/>
    <property type="match status" value="1"/>
</dbReference>
<keyword evidence="8" id="KW-0808">Transferase</keyword>
<comment type="caution">
    <text evidence="8">The sequence shown here is derived from an EMBL/GenBank/DDBJ whole genome shotgun (WGS) entry which is preliminary data.</text>
</comment>
<feature type="compositionally biased region" description="Basic and acidic residues" evidence="5">
    <location>
        <begin position="364"/>
        <end position="380"/>
    </location>
</feature>
<dbReference type="InterPro" id="IPR003034">
    <property type="entry name" value="SAP_dom"/>
</dbReference>
<feature type="compositionally biased region" description="Basic residues" evidence="5">
    <location>
        <begin position="324"/>
        <end position="334"/>
    </location>
</feature>
<evidence type="ECO:0000256" key="2">
    <source>
        <dbReference type="ARBA" id="ARBA00022853"/>
    </source>
</evidence>
<dbReference type="InterPro" id="IPR022049">
    <property type="entry name" value="FAM69_kinase_dom"/>
</dbReference>
<comment type="subcellular location">
    <subcellularLocation>
        <location evidence="1">Nucleus</location>
    </subcellularLocation>
</comment>
<keyword evidence="4" id="KW-0539">Nucleus</keyword>
<evidence type="ECO:0000259" key="7">
    <source>
        <dbReference type="PROSITE" id="PS51998"/>
    </source>
</evidence>
<dbReference type="PANTHER" id="PTHR13468:SF1">
    <property type="entry name" value="PROTEIN DEK"/>
    <property type="match status" value="1"/>
</dbReference>
<feature type="domain" description="SAP" evidence="6">
    <location>
        <begin position="169"/>
        <end position="203"/>
    </location>
</feature>
<evidence type="ECO:0000259" key="6">
    <source>
        <dbReference type="PROSITE" id="PS50800"/>
    </source>
</evidence>
<evidence type="ECO:0000256" key="1">
    <source>
        <dbReference type="ARBA" id="ARBA00004123"/>
    </source>
</evidence>
<evidence type="ECO:0000256" key="3">
    <source>
        <dbReference type="ARBA" id="ARBA00023125"/>
    </source>
</evidence>
<dbReference type="InterPro" id="IPR044198">
    <property type="entry name" value="DEK"/>
</dbReference>
<dbReference type="Pfam" id="PF08766">
    <property type="entry name" value="DEK_C"/>
    <property type="match status" value="1"/>
</dbReference>
<feature type="domain" description="DEK-C" evidence="7">
    <location>
        <begin position="408"/>
        <end position="464"/>
    </location>
</feature>
<feature type="region of interest" description="Disordered" evidence="5">
    <location>
        <begin position="1"/>
        <end position="103"/>
    </location>
</feature>
<proteinExistence type="predicted"/>
<dbReference type="EMBL" id="JAKROA010000019">
    <property type="protein sequence ID" value="KAL5103248.1"/>
    <property type="molecule type" value="Genomic_DNA"/>
</dbReference>
<feature type="compositionally biased region" description="Acidic residues" evidence="5">
    <location>
        <begin position="338"/>
        <end position="350"/>
    </location>
</feature>
<dbReference type="PROSITE" id="PS50800">
    <property type="entry name" value="SAP"/>
    <property type="match status" value="1"/>
</dbReference>
<feature type="compositionally biased region" description="Basic and acidic residues" evidence="5">
    <location>
        <begin position="232"/>
        <end position="241"/>
    </location>
</feature>
<dbReference type="Pfam" id="PF12260">
    <property type="entry name" value="PIP49_C"/>
    <property type="match status" value="1"/>
</dbReference>
<feature type="compositionally biased region" description="Basic and acidic residues" evidence="5">
    <location>
        <begin position="20"/>
        <end position="34"/>
    </location>
</feature>
<protein>
    <submittedName>
        <fullName evidence="8">Divergent protein kinase domain 2A</fullName>
    </submittedName>
</protein>